<evidence type="ECO:0000259" key="8">
    <source>
        <dbReference type="Pfam" id="PF01182"/>
    </source>
</evidence>
<comment type="catalytic activity">
    <reaction evidence="1 7">
        <text>6-phospho-D-glucono-1,5-lactone + H2O = 6-phospho-D-gluconate + H(+)</text>
        <dbReference type="Rhea" id="RHEA:12556"/>
        <dbReference type="ChEBI" id="CHEBI:15377"/>
        <dbReference type="ChEBI" id="CHEBI:15378"/>
        <dbReference type="ChEBI" id="CHEBI:57955"/>
        <dbReference type="ChEBI" id="CHEBI:58759"/>
        <dbReference type="EC" id="3.1.1.31"/>
    </reaction>
</comment>
<dbReference type="PANTHER" id="PTHR11054">
    <property type="entry name" value="6-PHOSPHOGLUCONOLACTONASE"/>
    <property type="match status" value="1"/>
</dbReference>
<evidence type="ECO:0000256" key="4">
    <source>
        <dbReference type="ARBA" id="ARBA00010662"/>
    </source>
</evidence>
<keyword evidence="7" id="KW-0378">Hydrolase</keyword>
<dbReference type="AlphaFoldDB" id="A0A1C0AI52"/>
<dbReference type="InterPro" id="IPR006148">
    <property type="entry name" value="Glc/Gal-6P_isomerase"/>
</dbReference>
<dbReference type="PANTHER" id="PTHR11054:SF0">
    <property type="entry name" value="6-PHOSPHOGLUCONOLACTONASE"/>
    <property type="match status" value="1"/>
</dbReference>
<dbReference type="GO" id="GO:0017057">
    <property type="term" value="F:6-phosphogluconolactonase activity"/>
    <property type="evidence" value="ECO:0007669"/>
    <property type="project" value="UniProtKB-UniRule"/>
</dbReference>
<proteinExistence type="inferred from homology"/>
<dbReference type="CDD" id="cd01400">
    <property type="entry name" value="6PGL"/>
    <property type="match status" value="1"/>
</dbReference>
<organism evidence="9 10">
    <name type="scientific">Tessaracoccus lapidicaptus</name>
    <dbReference type="NCBI Taxonomy" id="1427523"/>
    <lineage>
        <taxon>Bacteria</taxon>
        <taxon>Bacillati</taxon>
        <taxon>Actinomycetota</taxon>
        <taxon>Actinomycetes</taxon>
        <taxon>Propionibacteriales</taxon>
        <taxon>Propionibacteriaceae</taxon>
        <taxon>Tessaracoccus</taxon>
    </lineage>
</organism>
<keyword evidence="10" id="KW-1185">Reference proteome</keyword>
<name>A0A1C0AI52_9ACTN</name>
<comment type="pathway">
    <text evidence="3 7">Carbohydrate degradation; pentose phosphate pathway; D-ribulose 5-phosphate from D-glucose 6-phosphate (oxidative stage): step 2/3.</text>
</comment>
<accession>A0A1C0AI52</accession>
<dbReference type="InterPro" id="IPR005900">
    <property type="entry name" value="6-phosphogluconolactonase_DevB"/>
</dbReference>
<dbReference type="Pfam" id="PF01182">
    <property type="entry name" value="Glucosamine_iso"/>
    <property type="match status" value="1"/>
</dbReference>
<dbReference type="NCBIfam" id="TIGR01198">
    <property type="entry name" value="pgl"/>
    <property type="match status" value="1"/>
</dbReference>
<protein>
    <recommendedName>
        <fullName evidence="6 7">6-phosphogluconolactonase</fullName>
        <shortName evidence="7">6PGL</shortName>
        <ecNumber evidence="5 7">3.1.1.31</ecNumber>
    </recommendedName>
</protein>
<evidence type="ECO:0000256" key="1">
    <source>
        <dbReference type="ARBA" id="ARBA00000832"/>
    </source>
</evidence>
<feature type="domain" description="Glucosamine/galactosamine-6-phosphate isomerase" evidence="8">
    <location>
        <begin position="10"/>
        <end position="225"/>
    </location>
</feature>
<dbReference type="Proteomes" id="UP000093501">
    <property type="component" value="Unassembled WGS sequence"/>
</dbReference>
<comment type="similarity">
    <text evidence="4 7">Belongs to the glucosamine/galactosamine-6-phosphate isomerase family. 6-phosphogluconolactonase subfamily.</text>
</comment>
<reference evidence="10" key="1">
    <citation type="submission" date="2016-07" db="EMBL/GenBank/DDBJ databases">
        <authorList>
            <person name="Florea S."/>
            <person name="Webb J.S."/>
            <person name="Jaromczyk J."/>
            <person name="Schardl C.L."/>
        </authorList>
    </citation>
    <scope>NUCLEOTIDE SEQUENCE [LARGE SCALE GENOMIC DNA]</scope>
    <source>
        <strain evidence="10">IPBSL-7</strain>
    </source>
</reference>
<dbReference type="GO" id="GO:0006098">
    <property type="term" value="P:pentose-phosphate shunt"/>
    <property type="evidence" value="ECO:0007669"/>
    <property type="project" value="UniProtKB-UniPathway"/>
</dbReference>
<dbReference type="RefSeq" id="WP_068752511.1">
    <property type="nucleotide sequence ID" value="NZ_MBQD01000025.1"/>
</dbReference>
<dbReference type="EC" id="3.1.1.31" evidence="5 7"/>
<evidence type="ECO:0000256" key="2">
    <source>
        <dbReference type="ARBA" id="ARBA00002681"/>
    </source>
</evidence>
<comment type="function">
    <text evidence="2 7">Hydrolysis of 6-phosphogluconolactone to 6-phosphogluconate.</text>
</comment>
<dbReference type="InterPro" id="IPR037171">
    <property type="entry name" value="NagB/RpiA_transferase-like"/>
</dbReference>
<evidence type="ECO:0000256" key="3">
    <source>
        <dbReference type="ARBA" id="ARBA00004961"/>
    </source>
</evidence>
<comment type="caution">
    <text evidence="9">The sequence shown here is derived from an EMBL/GenBank/DDBJ whole genome shotgun (WGS) entry which is preliminary data.</text>
</comment>
<evidence type="ECO:0000256" key="7">
    <source>
        <dbReference type="RuleBase" id="RU365095"/>
    </source>
</evidence>
<dbReference type="UniPathway" id="UPA00115">
    <property type="reaction ID" value="UER00409"/>
</dbReference>
<dbReference type="SUPFAM" id="SSF100950">
    <property type="entry name" value="NagB/RpiA/CoA transferase-like"/>
    <property type="match status" value="1"/>
</dbReference>
<sequence>MYRRVVRMPEADEVSDLVARRLLERLIELQDVQPIVHVCLTGGNAANAMYERFAELAEGSALDAAKLQLWWGDERFVPATDPDRNSLQAVSRLARTVSIKSADTHMMAAKDGRKDSHECAAEYEAELGGTHFDVTLLGVGEDGHVASIFPGHPSFEPTTRNVIGVTDAPKPPAERISLTIPALNRSTEMWVMATGPGKSEAIARALAGDERLPAAHVHGEVATYWYLDDEAAAGLPEQFRCGL</sequence>
<gene>
    <name evidence="7" type="primary">pgl</name>
    <name evidence="9" type="ORF">BCR15_08910</name>
</gene>
<dbReference type="InterPro" id="IPR039104">
    <property type="entry name" value="6PGL"/>
</dbReference>
<dbReference type="Gene3D" id="3.40.50.1360">
    <property type="match status" value="1"/>
</dbReference>
<evidence type="ECO:0000313" key="9">
    <source>
        <dbReference type="EMBL" id="OCL31734.1"/>
    </source>
</evidence>
<evidence type="ECO:0000256" key="6">
    <source>
        <dbReference type="ARBA" id="ARBA00020337"/>
    </source>
</evidence>
<evidence type="ECO:0000313" key="10">
    <source>
        <dbReference type="Proteomes" id="UP000093501"/>
    </source>
</evidence>
<dbReference type="GO" id="GO:0005975">
    <property type="term" value="P:carbohydrate metabolic process"/>
    <property type="evidence" value="ECO:0007669"/>
    <property type="project" value="UniProtKB-UniRule"/>
</dbReference>
<dbReference type="EMBL" id="MBQD01000025">
    <property type="protein sequence ID" value="OCL31734.1"/>
    <property type="molecule type" value="Genomic_DNA"/>
</dbReference>
<evidence type="ECO:0000256" key="5">
    <source>
        <dbReference type="ARBA" id="ARBA00013198"/>
    </source>
</evidence>